<dbReference type="Proteomes" id="UP000001194">
    <property type="component" value="Unassembled WGS sequence"/>
</dbReference>
<evidence type="ECO:0000313" key="1">
    <source>
        <dbReference type="EMBL" id="EDR06791.1"/>
    </source>
</evidence>
<dbReference type="KEGG" id="lbc:LACBIDRAFT_299672"/>
<evidence type="ECO:0000313" key="2">
    <source>
        <dbReference type="Proteomes" id="UP000001194"/>
    </source>
</evidence>
<protein>
    <submittedName>
        <fullName evidence="1">Predicted protein</fullName>
    </submittedName>
</protein>
<accession>B0DF49</accession>
<dbReference type="GeneID" id="6078161"/>
<sequence>MQLQLLNLFGGEEKTHESLHTVVSCRVKPWFDVFVWTREGTGTDTGGWRWR</sequence>
<name>B0DF49_LACBS</name>
<dbReference type="OrthoDB" id="3045840at2759"/>
<dbReference type="RefSeq" id="XP_001882638.1">
    <property type="nucleotide sequence ID" value="XM_001882603.1"/>
</dbReference>
<dbReference type="AlphaFoldDB" id="B0DF49"/>
<reference evidence="1 2" key="1">
    <citation type="journal article" date="2008" name="Nature">
        <title>The genome of Laccaria bicolor provides insights into mycorrhizal symbiosis.</title>
        <authorList>
            <person name="Martin F."/>
            <person name="Aerts A."/>
            <person name="Ahren D."/>
            <person name="Brun A."/>
            <person name="Danchin E.G.J."/>
            <person name="Duchaussoy F."/>
            <person name="Gibon J."/>
            <person name="Kohler A."/>
            <person name="Lindquist E."/>
            <person name="Pereda V."/>
            <person name="Salamov A."/>
            <person name="Shapiro H.J."/>
            <person name="Wuyts J."/>
            <person name="Blaudez D."/>
            <person name="Buee M."/>
            <person name="Brokstein P."/>
            <person name="Canbaeck B."/>
            <person name="Cohen D."/>
            <person name="Courty P.E."/>
            <person name="Coutinho P.M."/>
            <person name="Delaruelle C."/>
            <person name="Detter J.C."/>
            <person name="Deveau A."/>
            <person name="DiFazio S."/>
            <person name="Duplessis S."/>
            <person name="Fraissinet-Tachet L."/>
            <person name="Lucic E."/>
            <person name="Frey-Klett P."/>
            <person name="Fourrey C."/>
            <person name="Feussner I."/>
            <person name="Gay G."/>
            <person name="Grimwood J."/>
            <person name="Hoegger P.J."/>
            <person name="Jain P."/>
            <person name="Kilaru S."/>
            <person name="Labbe J."/>
            <person name="Lin Y.C."/>
            <person name="Legue V."/>
            <person name="Le Tacon F."/>
            <person name="Marmeisse R."/>
            <person name="Melayah D."/>
            <person name="Montanini B."/>
            <person name="Muratet M."/>
            <person name="Nehls U."/>
            <person name="Niculita-Hirzel H."/>
            <person name="Oudot-Le Secq M.P."/>
            <person name="Peter M."/>
            <person name="Quesneville H."/>
            <person name="Rajashekar B."/>
            <person name="Reich M."/>
            <person name="Rouhier N."/>
            <person name="Schmutz J."/>
            <person name="Yin T."/>
            <person name="Chalot M."/>
            <person name="Henrissat B."/>
            <person name="Kuees U."/>
            <person name="Lucas S."/>
            <person name="Van de Peer Y."/>
            <person name="Podila G.K."/>
            <person name="Polle A."/>
            <person name="Pukkila P.J."/>
            <person name="Richardson P.M."/>
            <person name="Rouze P."/>
            <person name="Sanders I.R."/>
            <person name="Stajich J.E."/>
            <person name="Tunlid A."/>
            <person name="Tuskan G."/>
            <person name="Grigoriev I.V."/>
        </authorList>
    </citation>
    <scope>NUCLEOTIDE SEQUENCE [LARGE SCALE GENOMIC DNA]</scope>
    <source>
        <strain evidence="2">S238N-H82 / ATCC MYA-4686</strain>
    </source>
</reference>
<dbReference type="InParanoid" id="B0DF49"/>
<organism evidence="2">
    <name type="scientific">Laccaria bicolor (strain S238N-H82 / ATCC MYA-4686)</name>
    <name type="common">Bicoloured deceiver</name>
    <name type="synonym">Laccaria laccata var. bicolor</name>
    <dbReference type="NCBI Taxonomy" id="486041"/>
    <lineage>
        <taxon>Eukaryota</taxon>
        <taxon>Fungi</taxon>
        <taxon>Dikarya</taxon>
        <taxon>Basidiomycota</taxon>
        <taxon>Agaricomycotina</taxon>
        <taxon>Agaricomycetes</taxon>
        <taxon>Agaricomycetidae</taxon>
        <taxon>Agaricales</taxon>
        <taxon>Agaricineae</taxon>
        <taxon>Hydnangiaceae</taxon>
        <taxon>Laccaria</taxon>
    </lineage>
</organism>
<proteinExistence type="predicted"/>
<dbReference type="HOGENOM" id="CLU_3106798_0_0_1"/>
<dbReference type="EMBL" id="DS547107">
    <property type="protein sequence ID" value="EDR06791.1"/>
    <property type="molecule type" value="Genomic_DNA"/>
</dbReference>
<keyword evidence="2" id="KW-1185">Reference proteome</keyword>
<gene>
    <name evidence="1" type="ORF">LACBIDRAFT_299672</name>
</gene>